<dbReference type="InterPro" id="IPR017853">
    <property type="entry name" value="GH"/>
</dbReference>
<dbReference type="EMBL" id="CP046401">
    <property type="protein sequence ID" value="QGY48022.1"/>
    <property type="molecule type" value="Genomic_DNA"/>
</dbReference>
<dbReference type="GO" id="GO:0016798">
    <property type="term" value="F:hydrolase activity, acting on glycosyl bonds"/>
    <property type="evidence" value="ECO:0007669"/>
    <property type="project" value="UniProtKB-KW"/>
</dbReference>
<organism evidence="5 6">
    <name type="scientific">Maribellus comscasis</name>
    <dbReference type="NCBI Taxonomy" id="2681766"/>
    <lineage>
        <taxon>Bacteria</taxon>
        <taxon>Pseudomonadati</taxon>
        <taxon>Bacteroidota</taxon>
        <taxon>Bacteroidia</taxon>
        <taxon>Marinilabiliales</taxon>
        <taxon>Prolixibacteraceae</taxon>
        <taxon>Maribellus</taxon>
    </lineage>
</organism>
<evidence type="ECO:0000256" key="1">
    <source>
        <dbReference type="ARBA" id="ARBA00022801"/>
    </source>
</evidence>
<dbReference type="InterPro" id="IPR052720">
    <property type="entry name" value="Glycosyl_hydrolase_97"/>
</dbReference>
<protein>
    <recommendedName>
        <fullName evidence="7">Glycoside hydrolase family 97 protein</fullName>
    </recommendedName>
</protein>
<dbReference type="PANTHER" id="PTHR35803">
    <property type="entry name" value="GLUCAN 1,4-ALPHA-GLUCOSIDASE SUSB-RELATED"/>
    <property type="match status" value="1"/>
</dbReference>
<dbReference type="Gene3D" id="2.60.40.1180">
    <property type="entry name" value="Golgi alpha-mannosidase II"/>
    <property type="match status" value="1"/>
</dbReference>
<dbReference type="Pfam" id="PF10566">
    <property type="entry name" value="Glyco_hydro_97"/>
    <property type="match status" value="1"/>
</dbReference>
<dbReference type="InterPro" id="IPR013785">
    <property type="entry name" value="Aldolase_TIM"/>
</dbReference>
<evidence type="ECO:0000313" key="5">
    <source>
        <dbReference type="EMBL" id="QGY48022.1"/>
    </source>
</evidence>
<dbReference type="InterPro" id="IPR019563">
    <property type="entry name" value="GH97_catalytic"/>
</dbReference>
<keyword evidence="6" id="KW-1185">Reference proteome</keyword>
<evidence type="ECO:0000256" key="2">
    <source>
        <dbReference type="ARBA" id="ARBA00023295"/>
    </source>
</evidence>
<evidence type="ECO:0000259" key="3">
    <source>
        <dbReference type="Pfam" id="PF10566"/>
    </source>
</evidence>
<proteinExistence type="predicted"/>
<feature type="domain" description="Glycosyl-hydrolase 97 C-terminal oligomerisation" evidence="4">
    <location>
        <begin position="287"/>
        <end position="381"/>
    </location>
</feature>
<dbReference type="InterPro" id="IPR029483">
    <property type="entry name" value="GH97_C"/>
</dbReference>
<dbReference type="PANTHER" id="PTHR35803:SF2">
    <property type="entry name" value="RETAINING ALPHA-GALACTOSIDASE"/>
    <property type="match status" value="1"/>
</dbReference>
<sequence length="385" mass="44395">MVGETPGNLVESEIIQNLNEPCEIKDPSWIKPGISAWDHWWSGEVKMEQPVIYEYIDLASKMGWPYMLIDWQWYGMYNKEGADIKTTAPQLNMHEILEYAKSKNVKCWLWMYNTDVFRFDFEEACALYEKWGIAGIKIDFMDSDDQEMVNWYHKVVKTAAKYHLMVDFHGAYKPTGWRRTYPNLVTREGVLGNEYNKWSLRVTPEHMCTLPFTRMLAGPMDFTPGGFLNRNPDKFMNGTPANVLGTRSNTLAQFVVYDSPYLVACDHPGNYYGQTGEEFLKKVKSMWDDTKVLNGEIGKYITVVRRDGKRWFIGAMNNSHERELEVSLDFLPEGKYSMISFSDSEKTKENAEIAEKKKSTVDGSNTIKIKMIPGGGFAAWLDLVQ</sequence>
<keyword evidence="2" id="KW-0326">Glycosidase</keyword>
<gene>
    <name evidence="5" type="ORF">GM418_02045</name>
</gene>
<keyword evidence="1" id="KW-0378">Hydrolase</keyword>
<dbReference type="KEGG" id="mcos:GM418_02045"/>
<dbReference type="Proteomes" id="UP000428260">
    <property type="component" value="Chromosome"/>
</dbReference>
<name>A0A6I6K696_9BACT</name>
<dbReference type="AlphaFoldDB" id="A0A6I6K696"/>
<dbReference type="Pfam" id="PF14509">
    <property type="entry name" value="GH97_C"/>
    <property type="match status" value="1"/>
</dbReference>
<evidence type="ECO:0000313" key="6">
    <source>
        <dbReference type="Proteomes" id="UP000428260"/>
    </source>
</evidence>
<reference evidence="5 6" key="1">
    <citation type="submission" date="2019-11" db="EMBL/GenBank/DDBJ databases">
        <authorList>
            <person name="Zheng R.K."/>
            <person name="Sun C.M."/>
        </authorList>
    </citation>
    <scope>NUCLEOTIDE SEQUENCE [LARGE SCALE GENOMIC DNA]</scope>
    <source>
        <strain evidence="5 6">WC007</strain>
    </source>
</reference>
<evidence type="ECO:0000259" key="4">
    <source>
        <dbReference type="Pfam" id="PF14509"/>
    </source>
</evidence>
<dbReference type="SUPFAM" id="SSF51445">
    <property type="entry name" value="(Trans)glycosidases"/>
    <property type="match status" value="1"/>
</dbReference>
<dbReference type="InterPro" id="IPR013780">
    <property type="entry name" value="Glyco_hydro_b"/>
</dbReference>
<accession>A0A6I6K696</accession>
<evidence type="ECO:0008006" key="7">
    <source>
        <dbReference type="Google" id="ProtNLM"/>
    </source>
</evidence>
<feature type="domain" description="Glycosyl-hydrolase 97 catalytic" evidence="3">
    <location>
        <begin position="47"/>
        <end position="190"/>
    </location>
</feature>
<dbReference type="Gene3D" id="3.20.20.70">
    <property type="entry name" value="Aldolase class I"/>
    <property type="match status" value="1"/>
</dbReference>